<evidence type="ECO:0000256" key="2">
    <source>
        <dbReference type="ARBA" id="ARBA00007171"/>
    </source>
</evidence>
<dbReference type="InterPro" id="IPR005543">
    <property type="entry name" value="PASTA_dom"/>
</dbReference>
<evidence type="ECO:0000256" key="5">
    <source>
        <dbReference type="SAM" id="MobiDB-lite"/>
    </source>
</evidence>
<dbReference type="Proteomes" id="UP000198601">
    <property type="component" value="Unassembled WGS sequence"/>
</dbReference>
<dbReference type="InterPro" id="IPR036138">
    <property type="entry name" value="PBP_dimer_sf"/>
</dbReference>
<evidence type="ECO:0000256" key="6">
    <source>
        <dbReference type="SAM" id="Phobius"/>
    </source>
</evidence>
<feature type="compositionally biased region" description="Basic and acidic residues" evidence="5">
    <location>
        <begin position="746"/>
        <end position="768"/>
    </location>
</feature>
<organism evidence="8 9">
    <name type="scientific">Paenibacillus tianmuensis</name>
    <dbReference type="NCBI Taxonomy" id="624147"/>
    <lineage>
        <taxon>Bacteria</taxon>
        <taxon>Bacillati</taxon>
        <taxon>Bacillota</taxon>
        <taxon>Bacilli</taxon>
        <taxon>Bacillales</taxon>
        <taxon>Paenibacillaceae</taxon>
        <taxon>Paenibacillus</taxon>
    </lineage>
</organism>
<protein>
    <submittedName>
        <fullName evidence="8">Penicillin-binding protein 2B</fullName>
    </submittedName>
</protein>
<evidence type="ECO:0000313" key="8">
    <source>
        <dbReference type="EMBL" id="SCW48905.1"/>
    </source>
</evidence>
<keyword evidence="6" id="KW-0812">Transmembrane</keyword>
<dbReference type="Pfam" id="PF03793">
    <property type="entry name" value="PASTA"/>
    <property type="match status" value="1"/>
</dbReference>
<feature type="region of interest" description="Disordered" evidence="5">
    <location>
        <begin position="743"/>
        <end position="805"/>
    </location>
</feature>
<comment type="subcellular location">
    <subcellularLocation>
        <location evidence="1">Membrane</location>
    </subcellularLocation>
</comment>
<keyword evidence="9" id="KW-1185">Reference proteome</keyword>
<dbReference type="PROSITE" id="PS51178">
    <property type="entry name" value="PASTA"/>
    <property type="match status" value="1"/>
</dbReference>
<dbReference type="STRING" id="624147.SAMN04487970_100995"/>
<dbReference type="GO" id="GO:0071555">
    <property type="term" value="P:cell wall organization"/>
    <property type="evidence" value="ECO:0007669"/>
    <property type="project" value="TreeGrafter"/>
</dbReference>
<dbReference type="Gene3D" id="3.40.710.10">
    <property type="entry name" value="DD-peptidase/beta-lactamase superfamily"/>
    <property type="match status" value="1"/>
</dbReference>
<keyword evidence="6" id="KW-1133">Transmembrane helix</keyword>
<gene>
    <name evidence="8" type="ORF">SAMN04487970_100995</name>
</gene>
<dbReference type="InterPro" id="IPR012338">
    <property type="entry name" value="Beta-lactam/transpept-like"/>
</dbReference>
<dbReference type="PANTHER" id="PTHR30627">
    <property type="entry name" value="PEPTIDOGLYCAN D,D-TRANSPEPTIDASE"/>
    <property type="match status" value="1"/>
</dbReference>
<dbReference type="InterPro" id="IPR050515">
    <property type="entry name" value="Beta-lactam/transpept"/>
</dbReference>
<dbReference type="SUPFAM" id="SSF56601">
    <property type="entry name" value="beta-lactamase/transpeptidase-like"/>
    <property type="match status" value="1"/>
</dbReference>
<dbReference type="SMART" id="SM00740">
    <property type="entry name" value="PASTA"/>
    <property type="match status" value="2"/>
</dbReference>
<sequence length="805" mass="88076">MTKKVKLRSLIIGGGFTLLFVVLITRIYWVQVVDGARLVTEVKEKYWSKEKEILPVRGSILDRNGKVLAEDSPAFTLALVPRTIKDNNNQEEIVKGLAAILSASGDPSNVTALEDKIRKRLETKREWTSTEQIEIRNEGWKIDSEKADKINQLVKDLQLKLSEKEKEKKKGKEKAVGIVLLPEIKRFYPAGQLAAHLIGYSNKEDKPVMGIEAQLDSYLKGVKGFLNYEKDRFGVELTGSQSRYQPAVNGSNVQLTIDKNIQFYIESALQKTYDKWHPKSLTAIAVDPKTMEILGIANMPTFNPNKYGETKNQSDFLNHAVASQYEPGSTFKLVTLAAAIEEGMFFPGDTYPSGRIIVADRELHDHNRVGWGRISYLEGLKRSSNVAFVKLGLEKLGTDKLRQYIDKFGFGAKTGIDIAGEVAGRVRMQYAPEYATATYGQGLTTTMIQQTAAYAAIANGGKLMWPHVIKQITNPETGEVVEKYDPKVVRDVVSPETARQVSEYLEQVVSDQQIGTGRRAYIEGYRVAGKTGTANFVLPGHVGYAEGRWMVSFIGYAPLEDPKILVAIMADDPDLGGNYHLGGDVTAPAFKEIVSQSLRKMGVAPSVTREQTSQPTEKASQGKIPDLTNQSLDEAKAAMNKFGISVEPIGQGPKVIAQSPLPGTESGGAQRMYVLMQEGEDVPVPNLSGKSLRDALEVCSFLKVRCQSTGEGYVADQALEGSGEARVLTLQLKSYKELLENPVASKTDKSDKSDKSGKSDQTAKKDSSSAKTTGDSGKSGADKKNTDSVKQNADGGSKKAVSAQP</sequence>
<evidence type="ECO:0000259" key="7">
    <source>
        <dbReference type="PROSITE" id="PS51178"/>
    </source>
</evidence>
<dbReference type="RefSeq" id="WP_090669915.1">
    <property type="nucleotide sequence ID" value="NZ_FMTT01000009.1"/>
</dbReference>
<feature type="transmembrane region" description="Helical" evidence="6">
    <location>
        <begin position="7"/>
        <end position="29"/>
    </location>
</feature>
<evidence type="ECO:0000313" key="9">
    <source>
        <dbReference type="Proteomes" id="UP000198601"/>
    </source>
</evidence>
<dbReference type="GO" id="GO:0008658">
    <property type="term" value="F:penicillin binding"/>
    <property type="evidence" value="ECO:0007669"/>
    <property type="project" value="InterPro"/>
</dbReference>
<comment type="similarity">
    <text evidence="2">Belongs to the transpeptidase family.</text>
</comment>
<dbReference type="SUPFAM" id="SSF56519">
    <property type="entry name" value="Penicillin binding protein dimerisation domain"/>
    <property type="match status" value="1"/>
</dbReference>
<dbReference type="AlphaFoldDB" id="A0A1G4QWX1"/>
<dbReference type="OrthoDB" id="9804124at2"/>
<feature type="region of interest" description="Disordered" evidence="5">
    <location>
        <begin position="602"/>
        <end position="624"/>
    </location>
</feature>
<dbReference type="Pfam" id="PF03717">
    <property type="entry name" value="PBP_dimer"/>
    <property type="match status" value="1"/>
</dbReference>
<dbReference type="EMBL" id="FMTT01000009">
    <property type="protein sequence ID" value="SCW48905.1"/>
    <property type="molecule type" value="Genomic_DNA"/>
</dbReference>
<dbReference type="InterPro" id="IPR001460">
    <property type="entry name" value="PCN-bd_Tpept"/>
</dbReference>
<proteinExistence type="inferred from homology"/>
<keyword evidence="4" id="KW-0175">Coiled coil</keyword>
<accession>A0A1G4QWX1</accession>
<dbReference type="Pfam" id="PF00905">
    <property type="entry name" value="Transpeptidase"/>
    <property type="match status" value="1"/>
</dbReference>
<name>A0A1G4QWX1_9BACL</name>
<feature type="compositionally biased region" description="Polar residues" evidence="5">
    <location>
        <begin position="608"/>
        <end position="619"/>
    </location>
</feature>
<dbReference type="PANTHER" id="PTHR30627:SF26">
    <property type="entry name" value="PENICILLIN-BINDING PROTEIN 2B"/>
    <property type="match status" value="1"/>
</dbReference>
<feature type="coiled-coil region" evidence="4">
    <location>
        <begin position="147"/>
        <end position="174"/>
    </location>
</feature>
<dbReference type="InterPro" id="IPR005311">
    <property type="entry name" value="PBP_dimer"/>
</dbReference>
<dbReference type="GO" id="GO:0005886">
    <property type="term" value="C:plasma membrane"/>
    <property type="evidence" value="ECO:0007669"/>
    <property type="project" value="TreeGrafter"/>
</dbReference>
<dbReference type="SUPFAM" id="SSF54184">
    <property type="entry name" value="Penicillin-binding protein 2x (pbp-2x), c-terminal domain"/>
    <property type="match status" value="1"/>
</dbReference>
<evidence type="ECO:0000256" key="4">
    <source>
        <dbReference type="SAM" id="Coils"/>
    </source>
</evidence>
<evidence type="ECO:0000256" key="1">
    <source>
        <dbReference type="ARBA" id="ARBA00004370"/>
    </source>
</evidence>
<dbReference type="Gene3D" id="3.90.1310.10">
    <property type="entry name" value="Penicillin-binding protein 2a (Domain 2)"/>
    <property type="match status" value="1"/>
</dbReference>
<keyword evidence="3 6" id="KW-0472">Membrane</keyword>
<reference evidence="9" key="1">
    <citation type="submission" date="2016-10" db="EMBL/GenBank/DDBJ databases">
        <authorList>
            <person name="Varghese N."/>
            <person name="Submissions S."/>
        </authorList>
    </citation>
    <scope>NUCLEOTIDE SEQUENCE [LARGE SCALE GENOMIC DNA]</scope>
    <source>
        <strain evidence="9">CGMCC 1.8946</strain>
    </source>
</reference>
<feature type="domain" description="PASTA" evidence="7">
    <location>
        <begin position="618"/>
        <end position="676"/>
    </location>
</feature>
<evidence type="ECO:0000256" key="3">
    <source>
        <dbReference type="ARBA" id="ARBA00023136"/>
    </source>
</evidence>